<protein>
    <submittedName>
        <fullName evidence="2">Uncharacterized protein</fullName>
    </submittedName>
</protein>
<comment type="caution">
    <text evidence="2">The sequence shown here is derived from an EMBL/GenBank/DDBJ whole genome shotgun (WGS) entry which is preliminary data.</text>
</comment>
<keyword evidence="1" id="KW-0472">Membrane</keyword>
<organism evidence="2 3">
    <name type="scientific">Brachionus plicatilis</name>
    <name type="common">Marine rotifer</name>
    <name type="synonym">Brachionus muelleri</name>
    <dbReference type="NCBI Taxonomy" id="10195"/>
    <lineage>
        <taxon>Eukaryota</taxon>
        <taxon>Metazoa</taxon>
        <taxon>Spiralia</taxon>
        <taxon>Gnathifera</taxon>
        <taxon>Rotifera</taxon>
        <taxon>Eurotatoria</taxon>
        <taxon>Monogononta</taxon>
        <taxon>Pseudotrocha</taxon>
        <taxon>Ploima</taxon>
        <taxon>Brachionidae</taxon>
        <taxon>Brachionus</taxon>
    </lineage>
</organism>
<dbReference type="EMBL" id="REGN01000419">
    <property type="protein sequence ID" value="RNA42061.1"/>
    <property type="molecule type" value="Genomic_DNA"/>
</dbReference>
<reference evidence="2 3" key="1">
    <citation type="journal article" date="2018" name="Sci. Rep.">
        <title>Genomic signatures of local adaptation to the degree of environmental predictability in rotifers.</title>
        <authorList>
            <person name="Franch-Gras L."/>
            <person name="Hahn C."/>
            <person name="Garcia-Roger E.M."/>
            <person name="Carmona M.J."/>
            <person name="Serra M."/>
            <person name="Gomez A."/>
        </authorList>
    </citation>
    <scope>NUCLEOTIDE SEQUENCE [LARGE SCALE GENOMIC DNA]</scope>
    <source>
        <strain evidence="2">HYR1</strain>
    </source>
</reference>
<dbReference type="Proteomes" id="UP000276133">
    <property type="component" value="Unassembled WGS sequence"/>
</dbReference>
<evidence type="ECO:0000313" key="2">
    <source>
        <dbReference type="EMBL" id="RNA42061.1"/>
    </source>
</evidence>
<sequence>MKKFSLENIKETYSADLTNPLDPLNPRAKKVQQNILHFKLIRNRTKVSFNEFIKKACFAFAGLPGFLFSPIGIFFTDNGISHPGIFRIFDIPIKCMQMLFLMYHLHESSIIPALHGFAKPILNWWFDLHSAHFKHFWGLNV</sequence>
<gene>
    <name evidence="2" type="ORF">BpHYR1_037145</name>
</gene>
<dbReference type="AlphaFoldDB" id="A0A3M7T201"/>
<feature type="transmembrane region" description="Helical" evidence="1">
    <location>
        <begin position="56"/>
        <end position="75"/>
    </location>
</feature>
<keyword evidence="3" id="KW-1185">Reference proteome</keyword>
<accession>A0A3M7T201</accession>
<keyword evidence="1" id="KW-1133">Transmembrane helix</keyword>
<name>A0A3M7T201_BRAPC</name>
<keyword evidence="1" id="KW-0812">Transmembrane</keyword>
<evidence type="ECO:0000313" key="3">
    <source>
        <dbReference type="Proteomes" id="UP000276133"/>
    </source>
</evidence>
<evidence type="ECO:0000256" key="1">
    <source>
        <dbReference type="SAM" id="Phobius"/>
    </source>
</evidence>
<proteinExistence type="predicted"/>